<dbReference type="PANTHER" id="PTHR35307:SF6">
    <property type="entry name" value="TRANSMEMBRANE PROTEIN"/>
    <property type="match status" value="1"/>
</dbReference>
<organism evidence="2 3">
    <name type="scientific">Tanacetum coccineum</name>
    <dbReference type="NCBI Taxonomy" id="301880"/>
    <lineage>
        <taxon>Eukaryota</taxon>
        <taxon>Viridiplantae</taxon>
        <taxon>Streptophyta</taxon>
        <taxon>Embryophyta</taxon>
        <taxon>Tracheophyta</taxon>
        <taxon>Spermatophyta</taxon>
        <taxon>Magnoliopsida</taxon>
        <taxon>eudicotyledons</taxon>
        <taxon>Gunneridae</taxon>
        <taxon>Pentapetalae</taxon>
        <taxon>asterids</taxon>
        <taxon>campanulids</taxon>
        <taxon>Asterales</taxon>
        <taxon>Asteraceae</taxon>
        <taxon>Asteroideae</taxon>
        <taxon>Anthemideae</taxon>
        <taxon>Anthemidinae</taxon>
        <taxon>Tanacetum</taxon>
    </lineage>
</organism>
<keyword evidence="3" id="KW-1185">Reference proteome</keyword>
<dbReference type="PANTHER" id="PTHR35307">
    <property type="entry name" value="PROTEIN, PUTATIVE-RELATED"/>
    <property type="match status" value="1"/>
</dbReference>
<protein>
    <submittedName>
        <fullName evidence="2">Uncharacterized protein</fullName>
    </submittedName>
</protein>
<sequence>MPRIHIPLRPILGVLQIGIKSQDTIMSDSEHSAVTYTSASEDDLYMGSPGVEVPVFEGPPSPDYVPGPEEPEQAPPSPRHTYKHIFDPYLYLSKRHIPTITTVRLVAICLLHKIVNTLSNKTYAIKVQQSIGFEGVENFGRHHVPPLLSTEYPDCWSLPLISLTTIAISLPNIQNDIVDSLLRSVSEGLLYVTLVEESLNATQEYVSIQKAAKMLWLEVEVHHKWLGYKLKDYAPQRNTAGHILEWYRDTAKNMVTELESMDIEASDKNSVCKSLCANSMYRITQTILIYYQDTNDEVSQEELFTQLSSMISGILAACLTNLPQVIAMKCHTSSIENREASVYAAAQLLGETTQIINNLQDRELPSLNPDELPFINKWCAYFRDQFP</sequence>
<proteinExistence type="predicted"/>
<reference evidence="2" key="1">
    <citation type="journal article" date="2022" name="Int. J. Mol. Sci.">
        <title>Draft Genome of Tanacetum Coccineum: Genomic Comparison of Closely Related Tanacetum-Family Plants.</title>
        <authorList>
            <person name="Yamashiro T."/>
            <person name="Shiraishi A."/>
            <person name="Nakayama K."/>
            <person name="Satake H."/>
        </authorList>
    </citation>
    <scope>NUCLEOTIDE SEQUENCE</scope>
</reference>
<dbReference type="EMBL" id="BQNB010015766">
    <property type="protein sequence ID" value="GJT43871.1"/>
    <property type="molecule type" value="Genomic_DNA"/>
</dbReference>
<accession>A0ABQ5DXG3</accession>
<reference evidence="2" key="2">
    <citation type="submission" date="2022-01" db="EMBL/GenBank/DDBJ databases">
        <authorList>
            <person name="Yamashiro T."/>
            <person name="Shiraishi A."/>
            <person name="Satake H."/>
            <person name="Nakayama K."/>
        </authorList>
    </citation>
    <scope>NUCLEOTIDE SEQUENCE</scope>
</reference>
<name>A0ABQ5DXG3_9ASTR</name>
<feature type="region of interest" description="Disordered" evidence="1">
    <location>
        <begin position="56"/>
        <end position="79"/>
    </location>
</feature>
<evidence type="ECO:0000313" key="3">
    <source>
        <dbReference type="Proteomes" id="UP001151760"/>
    </source>
</evidence>
<evidence type="ECO:0000313" key="2">
    <source>
        <dbReference type="EMBL" id="GJT43871.1"/>
    </source>
</evidence>
<dbReference type="Proteomes" id="UP001151760">
    <property type="component" value="Unassembled WGS sequence"/>
</dbReference>
<gene>
    <name evidence="2" type="ORF">Tco_0952586</name>
</gene>
<evidence type="ECO:0000256" key="1">
    <source>
        <dbReference type="SAM" id="MobiDB-lite"/>
    </source>
</evidence>
<comment type="caution">
    <text evidence="2">The sequence shown here is derived from an EMBL/GenBank/DDBJ whole genome shotgun (WGS) entry which is preliminary data.</text>
</comment>